<dbReference type="GO" id="GO:0008081">
    <property type="term" value="F:phosphoric diester hydrolase activity"/>
    <property type="evidence" value="ECO:0007669"/>
    <property type="project" value="InterPro"/>
</dbReference>
<name>A0A4V3A395_9LACO</name>
<dbReference type="PROSITE" id="PS51704">
    <property type="entry name" value="GP_PDE"/>
    <property type="match status" value="1"/>
</dbReference>
<feature type="chain" id="PRO_5020761242" description="GP-PDE domain-containing protein" evidence="1">
    <location>
        <begin position="29"/>
        <end position="277"/>
    </location>
</feature>
<dbReference type="GO" id="GO:0006629">
    <property type="term" value="P:lipid metabolic process"/>
    <property type="evidence" value="ECO:0007669"/>
    <property type="project" value="InterPro"/>
</dbReference>
<dbReference type="Proteomes" id="UP000294854">
    <property type="component" value="Unassembled WGS sequence"/>
</dbReference>
<proteinExistence type="predicted"/>
<evidence type="ECO:0000313" key="4">
    <source>
        <dbReference type="Proteomes" id="UP000294854"/>
    </source>
</evidence>
<accession>A0A4V3A395</accession>
<dbReference type="Gene3D" id="3.20.20.190">
    <property type="entry name" value="Phosphatidylinositol (PI) phosphodiesterase"/>
    <property type="match status" value="1"/>
</dbReference>
<gene>
    <name evidence="3" type="ORF">C5L31_000945</name>
</gene>
<dbReference type="InterPro" id="IPR017946">
    <property type="entry name" value="PLC-like_Pdiesterase_TIM-brl"/>
</dbReference>
<reference evidence="3 4" key="1">
    <citation type="journal article" date="2019" name="Appl. Microbiol. Biotechnol.">
        <title>Uncovering carbohydrate metabolism through a genotype-phenotype association study of 56 lactic acid bacteria genomes.</title>
        <authorList>
            <person name="Buron-Moles G."/>
            <person name="Chailyan A."/>
            <person name="Dolejs I."/>
            <person name="Forster J."/>
            <person name="Miks M.H."/>
        </authorList>
    </citation>
    <scope>NUCLEOTIDE SEQUENCE [LARGE SCALE GENOMIC DNA]</scope>
    <source>
        <strain evidence="3 4">ATCC 49373</strain>
    </source>
</reference>
<dbReference type="InterPro" id="IPR030395">
    <property type="entry name" value="GP_PDE_dom"/>
</dbReference>
<dbReference type="SUPFAM" id="SSF51695">
    <property type="entry name" value="PLC-like phosphodiesterases"/>
    <property type="match status" value="1"/>
</dbReference>
<dbReference type="EMBL" id="PUFO01000084">
    <property type="protein sequence ID" value="TDG73698.1"/>
    <property type="molecule type" value="Genomic_DNA"/>
</dbReference>
<dbReference type="OrthoDB" id="384721at2"/>
<sequence>MITKRHFKWMLAIALTLAGLTFSATAQAAEVGSLNQYTAETPLIISHRGSPLQFPEHSFAGYNDAIQNGSKFIEQDVILAKDNHLVVSHDNNLKKNTGHNISVTNSTYGEIRKAPLSNGETIHTLGSIFNRYQQSTNYVVETKKTAKGGYLLETEIAASIKEHHVENNVVLQSFSLSSLKYLHNLLPNAPEMLVLSGDNSNANYLSKLLSQLPSYINIVAVYTPGVTTQDVQLIHMSNKKAVGYALDTDTELANGQASGLDGLFTDNTKLATGYFEK</sequence>
<dbReference type="Pfam" id="PF03009">
    <property type="entry name" value="GDPD"/>
    <property type="match status" value="1"/>
</dbReference>
<dbReference type="AlphaFoldDB" id="A0A4V3A395"/>
<dbReference type="STRING" id="1122149.FD44_GL000759"/>
<feature type="signal peptide" evidence="1">
    <location>
        <begin position="1"/>
        <end position="28"/>
    </location>
</feature>
<protein>
    <recommendedName>
        <fullName evidence="2">GP-PDE domain-containing protein</fullName>
    </recommendedName>
</protein>
<dbReference type="PANTHER" id="PTHR46211:SF14">
    <property type="entry name" value="GLYCEROPHOSPHODIESTER PHOSPHODIESTERASE"/>
    <property type="match status" value="1"/>
</dbReference>
<evidence type="ECO:0000259" key="2">
    <source>
        <dbReference type="PROSITE" id="PS51704"/>
    </source>
</evidence>
<dbReference type="RefSeq" id="WP_010619148.1">
    <property type="nucleotide sequence ID" value="NZ_PUFO01000084.1"/>
</dbReference>
<evidence type="ECO:0000313" key="3">
    <source>
        <dbReference type="EMBL" id="TDG73698.1"/>
    </source>
</evidence>
<keyword evidence="4" id="KW-1185">Reference proteome</keyword>
<keyword evidence="1" id="KW-0732">Signal</keyword>
<evidence type="ECO:0000256" key="1">
    <source>
        <dbReference type="SAM" id="SignalP"/>
    </source>
</evidence>
<dbReference type="PANTHER" id="PTHR46211">
    <property type="entry name" value="GLYCEROPHOSPHORYL DIESTER PHOSPHODIESTERASE"/>
    <property type="match status" value="1"/>
</dbReference>
<comment type="caution">
    <text evidence="3">The sequence shown here is derived from an EMBL/GenBank/DDBJ whole genome shotgun (WGS) entry which is preliminary data.</text>
</comment>
<feature type="domain" description="GP-PDE" evidence="2">
    <location>
        <begin position="42"/>
        <end position="275"/>
    </location>
</feature>
<organism evidence="3 4">
    <name type="scientific">Secundilactobacillus malefermentans</name>
    <dbReference type="NCBI Taxonomy" id="176292"/>
    <lineage>
        <taxon>Bacteria</taxon>
        <taxon>Bacillati</taxon>
        <taxon>Bacillota</taxon>
        <taxon>Bacilli</taxon>
        <taxon>Lactobacillales</taxon>
        <taxon>Lactobacillaceae</taxon>
        <taxon>Secundilactobacillus</taxon>
    </lineage>
</organism>